<organism evidence="2 3">
    <name type="scientific">Euplotes crassus</name>
    <dbReference type="NCBI Taxonomy" id="5936"/>
    <lineage>
        <taxon>Eukaryota</taxon>
        <taxon>Sar</taxon>
        <taxon>Alveolata</taxon>
        <taxon>Ciliophora</taxon>
        <taxon>Intramacronucleata</taxon>
        <taxon>Spirotrichea</taxon>
        <taxon>Hypotrichia</taxon>
        <taxon>Euplotida</taxon>
        <taxon>Euplotidae</taxon>
        <taxon>Moneuplotes</taxon>
    </lineage>
</organism>
<evidence type="ECO:0000313" key="3">
    <source>
        <dbReference type="Proteomes" id="UP001295684"/>
    </source>
</evidence>
<dbReference type="AlphaFoldDB" id="A0AAD1Y9S3"/>
<feature type="region of interest" description="Disordered" evidence="1">
    <location>
        <begin position="195"/>
        <end position="221"/>
    </location>
</feature>
<feature type="compositionally biased region" description="Polar residues" evidence="1">
    <location>
        <begin position="202"/>
        <end position="214"/>
    </location>
</feature>
<evidence type="ECO:0000313" key="2">
    <source>
        <dbReference type="EMBL" id="CAI2386890.1"/>
    </source>
</evidence>
<sequence>MSIFNQGNQTDFDIWDSNGEEDHPNVFPGMIAGDQKKVKNSRSIQAIKIKTMVPSVKEKSKKKGRNYNTSFIPIKPTVYSDIGLDVTRTAEDVSRKISLHNQFMRMKTNITGNMSSLFHKNPTFQKRVRKINRKSRFSSTFFRPRNMKTKSLSDLQGSGGNKEIIQQNCEAPEEITKTVPINKEKKTKLTIHLRERAEESSACGSNHPTDYSGDSTKHRNKSLESADLQKPFMNSLTTVMNFINKRKRKSLFEDGINDDLKIANPVYYKSKQESGLECFDPANNSNLFFKSIYPSSHTYKLNFNFAKSKRKIALRPEALSQVKVMKLRKIMRERLGMGRKKKRRESSLGVTGKRLK</sequence>
<feature type="region of interest" description="Disordered" evidence="1">
    <location>
        <begin position="337"/>
        <end position="356"/>
    </location>
</feature>
<evidence type="ECO:0000256" key="1">
    <source>
        <dbReference type="SAM" id="MobiDB-lite"/>
    </source>
</evidence>
<dbReference type="EMBL" id="CAMPGE010029422">
    <property type="protein sequence ID" value="CAI2386890.1"/>
    <property type="molecule type" value="Genomic_DNA"/>
</dbReference>
<protein>
    <submittedName>
        <fullName evidence="2">Uncharacterized protein</fullName>
    </submittedName>
</protein>
<gene>
    <name evidence="2" type="ORF">ECRASSUSDP1_LOCUS28515</name>
</gene>
<accession>A0AAD1Y9S3</accession>
<reference evidence="2" key="1">
    <citation type="submission" date="2023-07" db="EMBL/GenBank/DDBJ databases">
        <authorList>
            <consortium name="AG Swart"/>
            <person name="Singh M."/>
            <person name="Singh A."/>
            <person name="Seah K."/>
            <person name="Emmerich C."/>
        </authorList>
    </citation>
    <scope>NUCLEOTIDE SEQUENCE</scope>
    <source>
        <strain evidence="2">DP1</strain>
    </source>
</reference>
<keyword evidence="3" id="KW-1185">Reference proteome</keyword>
<name>A0AAD1Y9S3_EUPCR</name>
<dbReference type="Proteomes" id="UP001295684">
    <property type="component" value="Unassembled WGS sequence"/>
</dbReference>
<proteinExistence type="predicted"/>
<comment type="caution">
    <text evidence="2">The sequence shown here is derived from an EMBL/GenBank/DDBJ whole genome shotgun (WGS) entry which is preliminary data.</text>
</comment>